<dbReference type="EMBL" id="CP036272">
    <property type="protein sequence ID" value="QDT61400.1"/>
    <property type="molecule type" value="Genomic_DNA"/>
</dbReference>
<dbReference type="GO" id="GO:0003824">
    <property type="term" value="F:catalytic activity"/>
    <property type="evidence" value="ECO:0007669"/>
    <property type="project" value="InterPro"/>
</dbReference>
<feature type="transmembrane region" description="Helical" evidence="1">
    <location>
        <begin position="177"/>
        <end position="204"/>
    </location>
</feature>
<reference evidence="3 4" key="1">
    <citation type="submission" date="2019-02" db="EMBL/GenBank/DDBJ databases">
        <title>Deep-cultivation of Planctomycetes and their phenomic and genomic characterization uncovers novel biology.</title>
        <authorList>
            <person name="Wiegand S."/>
            <person name="Jogler M."/>
            <person name="Boedeker C."/>
            <person name="Pinto D."/>
            <person name="Vollmers J."/>
            <person name="Rivas-Marin E."/>
            <person name="Kohn T."/>
            <person name="Peeters S.H."/>
            <person name="Heuer A."/>
            <person name="Rast P."/>
            <person name="Oberbeckmann S."/>
            <person name="Bunk B."/>
            <person name="Jeske O."/>
            <person name="Meyerdierks A."/>
            <person name="Storesund J.E."/>
            <person name="Kallscheuer N."/>
            <person name="Luecker S."/>
            <person name="Lage O.M."/>
            <person name="Pohl T."/>
            <person name="Merkel B.J."/>
            <person name="Hornburger P."/>
            <person name="Mueller R.-W."/>
            <person name="Bruemmer F."/>
            <person name="Labrenz M."/>
            <person name="Spormann A.M."/>
            <person name="Op den Camp H."/>
            <person name="Overmann J."/>
            <person name="Amann R."/>
            <person name="Jetten M.S.M."/>
            <person name="Mascher T."/>
            <person name="Medema M.H."/>
            <person name="Devos D.P."/>
            <person name="Kaster A.-K."/>
            <person name="Ovreas L."/>
            <person name="Rohde M."/>
            <person name="Galperin M.Y."/>
            <person name="Jogler C."/>
        </authorList>
    </citation>
    <scope>NUCLEOTIDE SEQUENCE [LARGE SCALE GENOMIC DNA]</scope>
    <source>
        <strain evidence="3 4">SV_7m_r</strain>
    </source>
</reference>
<keyword evidence="4" id="KW-1185">Reference proteome</keyword>
<dbReference type="Gene3D" id="3.40.720.10">
    <property type="entry name" value="Alkaline Phosphatase, subunit A"/>
    <property type="match status" value="1"/>
</dbReference>
<dbReference type="InterPro" id="IPR017850">
    <property type="entry name" value="Alkaline_phosphatase_core_sf"/>
</dbReference>
<protein>
    <recommendedName>
        <fullName evidence="2">Endonuclease/exonuclease/phosphatase domain-containing protein</fullName>
    </recommendedName>
</protein>
<dbReference type="InterPro" id="IPR002591">
    <property type="entry name" value="Phosphodiest/P_Trfase"/>
</dbReference>
<proteinExistence type="predicted"/>
<dbReference type="GO" id="GO:0006506">
    <property type="term" value="P:GPI anchor biosynthetic process"/>
    <property type="evidence" value="ECO:0007669"/>
    <property type="project" value="TreeGrafter"/>
</dbReference>
<dbReference type="InterPro" id="IPR005135">
    <property type="entry name" value="Endo/exonuclease/phosphatase"/>
</dbReference>
<sequence>MIARWSRRWRALRRWSSRSELAVRWLGLPVSDVQRDHDGLIMIQIDGLSRRELENAIEQGRMPFLKSLLDRQGYRLHSFYSGLPSSTPAVQGELFYGIKTAVPAFGFVDHETNQSVLMFSPDAAAKVQKRISDGKIGLLHGGSSYCNIYDGGANESHFCAASIGWDQILRAIRPSRLAVVAIGYWFSLVRAAGLVFIEIWLGLFDFLRRAITGRELWQELLMIVSRVMVAIGLRELTIISASMDAARGLPIIHLNLLGYDEHAHRRGPSSRFARWTLKGIDRCIGRLASAANLSGRRDYDVWVYSDHGQETTTTYEALVGNSIQDACQSAVGNHRRLSVDDEHGWSNQRVGRAQWLSAGGLVAQLFGTSLPDRNDSQTVRVADCGPLGLLYCETPMTCQQRLQVASSLVHEHQVPMVIVRQPGPSALAITSGGQYNLPQESTKLFGDDHPFADEVSTDLVRVSHHRDSGEMVLSGWCPDRCPVSFAIQAGAHAGPGPIETHGFALLPSDAPVNSPKSFLRPKDLRATAMRFRDGQQNVVSRHSVTPEAGTTRTLRLMTYNVHSCLGMDGQLSPKRIARVIAQADVDVVALQELDVGRPRSGGIDQAHEIARRLCMDHHFHAALHIEEERYGDAILSRLPMRLIRSDELPFTKPYRERRGAIWVEVTTVQGRPIQIINTHLSLYPNERKQQAFVLTDQWVSAARLKGPVVLCGDFNATPNAPAHRAITRCLQDLHEVAPGPTTATWFSHRPLTRIDHVFASDEVIATHAEVIASDLAKIASDHLPLVVEIEA</sequence>
<keyword evidence="1" id="KW-0812">Transmembrane</keyword>
<feature type="domain" description="Endonuclease/exonuclease/phosphatase" evidence="2">
    <location>
        <begin position="557"/>
        <end position="782"/>
    </location>
</feature>
<dbReference type="PANTHER" id="PTHR14859:SF15">
    <property type="entry name" value="ENDONUCLEASE_EXONUCLEASE_PHOSPHATASE DOMAIN-CONTAINING PROTEIN"/>
    <property type="match status" value="1"/>
</dbReference>
<evidence type="ECO:0000313" key="4">
    <source>
        <dbReference type="Proteomes" id="UP000315003"/>
    </source>
</evidence>
<dbReference type="Gene3D" id="3.60.10.10">
    <property type="entry name" value="Endonuclease/exonuclease/phosphatase"/>
    <property type="match status" value="1"/>
</dbReference>
<dbReference type="Pfam" id="PF03372">
    <property type="entry name" value="Exo_endo_phos"/>
    <property type="match status" value="1"/>
</dbReference>
<name>A0A517SZ40_9BACT</name>
<dbReference type="Proteomes" id="UP000315003">
    <property type="component" value="Chromosome"/>
</dbReference>
<dbReference type="RefSeq" id="WP_145275455.1">
    <property type="nucleotide sequence ID" value="NZ_CP036272.1"/>
</dbReference>
<dbReference type="SUPFAM" id="SSF56219">
    <property type="entry name" value="DNase I-like"/>
    <property type="match status" value="1"/>
</dbReference>
<dbReference type="InterPro" id="IPR051916">
    <property type="entry name" value="GPI-anchor_lipid_remodeler"/>
</dbReference>
<dbReference type="SUPFAM" id="SSF53649">
    <property type="entry name" value="Alkaline phosphatase-like"/>
    <property type="match status" value="1"/>
</dbReference>
<dbReference type="PANTHER" id="PTHR14859">
    <property type="entry name" value="CALCOFLUOR WHITE HYPERSENSITIVE PROTEIN PRECURSOR"/>
    <property type="match status" value="1"/>
</dbReference>
<organism evidence="3 4">
    <name type="scientific">Stieleria bergensis</name>
    <dbReference type="NCBI Taxonomy" id="2528025"/>
    <lineage>
        <taxon>Bacteria</taxon>
        <taxon>Pseudomonadati</taxon>
        <taxon>Planctomycetota</taxon>
        <taxon>Planctomycetia</taxon>
        <taxon>Pirellulales</taxon>
        <taxon>Pirellulaceae</taxon>
        <taxon>Stieleria</taxon>
    </lineage>
</organism>
<accession>A0A517SZ40</accession>
<evidence type="ECO:0000256" key="1">
    <source>
        <dbReference type="SAM" id="Phobius"/>
    </source>
</evidence>
<evidence type="ECO:0000313" key="3">
    <source>
        <dbReference type="EMBL" id="QDT61400.1"/>
    </source>
</evidence>
<dbReference type="InterPro" id="IPR036691">
    <property type="entry name" value="Endo/exonu/phosph_ase_sf"/>
</dbReference>
<dbReference type="OrthoDB" id="155529at2"/>
<dbReference type="Pfam" id="PF01663">
    <property type="entry name" value="Phosphodiest"/>
    <property type="match status" value="1"/>
</dbReference>
<dbReference type="GO" id="GO:0016020">
    <property type="term" value="C:membrane"/>
    <property type="evidence" value="ECO:0007669"/>
    <property type="project" value="GOC"/>
</dbReference>
<evidence type="ECO:0000259" key="2">
    <source>
        <dbReference type="Pfam" id="PF03372"/>
    </source>
</evidence>
<gene>
    <name evidence="3" type="ORF">SV7mr_39350</name>
</gene>
<keyword evidence="1" id="KW-0472">Membrane</keyword>
<dbReference type="AlphaFoldDB" id="A0A517SZ40"/>
<keyword evidence="1" id="KW-1133">Transmembrane helix</keyword>